<accession>A0A6I4T2Q5</accession>
<proteinExistence type="predicted"/>
<evidence type="ECO:0000313" key="2">
    <source>
        <dbReference type="Proteomes" id="UP000438476"/>
    </source>
</evidence>
<gene>
    <name evidence="1" type="ORF">GRI91_00650</name>
</gene>
<dbReference type="Proteomes" id="UP000438476">
    <property type="component" value="Unassembled WGS sequence"/>
</dbReference>
<protein>
    <submittedName>
        <fullName evidence="1">Uncharacterized protein</fullName>
    </submittedName>
</protein>
<sequence length="90" mass="9631">MSDGHAEFLSLKEQGWASITFTGSRHTISMRFRGEAAIAAGETLIAALPDHEFTLPGQLVADAAVVAVDHTLLPEPCLCVEAELLLLEDN</sequence>
<comment type="caution">
    <text evidence="1">The sequence shown here is derived from an EMBL/GenBank/DDBJ whole genome shotgun (WGS) entry which is preliminary data.</text>
</comment>
<organism evidence="1 2">
    <name type="scientific">Altericroceibacterium endophyticum</name>
    <dbReference type="NCBI Taxonomy" id="1808508"/>
    <lineage>
        <taxon>Bacteria</taxon>
        <taxon>Pseudomonadati</taxon>
        <taxon>Pseudomonadota</taxon>
        <taxon>Alphaproteobacteria</taxon>
        <taxon>Sphingomonadales</taxon>
        <taxon>Erythrobacteraceae</taxon>
        <taxon>Altericroceibacterium</taxon>
    </lineage>
</organism>
<reference evidence="1 2" key="1">
    <citation type="submission" date="2019-12" db="EMBL/GenBank/DDBJ databases">
        <title>Genomic-based taxomic classification of the family Erythrobacteraceae.</title>
        <authorList>
            <person name="Xu L."/>
        </authorList>
    </citation>
    <scope>NUCLEOTIDE SEQUENCE [LARGE SCALE GENOMIC DNA]</scope>
    <source>
        <strain evidence="1 2">LMG 29518</strain>
    </source>
</reference>
<name>A0A6I4T2Q5_9SPHN</name>
<dbReference type="EMBL" id="WTYT01000001">
    <property type="protein sequence ID" value="MXO64270.1"/>
    <property type="molecule type" value="Genomic_DNA"/>
</dbReference>
<evidence type="ECO:0000313" key="1">
    <source>
        <dbReference type="EMBL" id="MXO64270.1"/>
    </source>
</evidence>
<dbReference type="OrthoDB" id="7473760at2"/>
<keyword evidence="2" id="KW-1185">Reference proteome</keyword>
<dbReference type="AlphaFoldDB" id="A0A6I4T2Q5"/>